<reference evidence="2" key="1">
    <citation type="submission" date="2019-02" db="EMBL/GenBank/DDBJ databases">
        <title>Deep-cultivation of Planctomycetes and their phenomic and genomic characterization uncovers novel biology.</title>
        <authorList>
            <person name="Wiegand S."/>
            <person name="Jogler M."/>
            <person name="Boedeker C."/>
            <person name="Pinto D."/>
            <person name="Vollmers J."/>
            <person name="Rivas-Marin E."/>
            <person name="Kohn T."/>
            <person name="Peeters S.H."/>
            <person name="Heuer A."/>
            <person name="Rast P."/>
            <person name="Oberbeckmann S."/>
            <person name="Bunk B."/>
            <person name="Jeske O."/>
            <person name="Meyerdierks A."/>
            <person name="Storesund J.E."/>
            <person name="Kallscheuer N."/>
            <person name="Luecker S."/>
            <person name="Lage O.M."/>
            <person name="Pohl T."/>
            <person name="Merkel B.J."/>
            <person name="Hornburger P."/>
            <person name="Mueller R.-W."/>
            <person name="Bruemmer F."/>
            <person name="Labrenz M."/>
            <person name="Spormann A.M."/>
            <person name="Op den Camp H."/>
            <person name="Overmann J."/>
            <person name="Amann R."/>
            <person name="Jetten M.S.M."/>
            <person name="Mascher T."/>
            <person name="Medema M.H."/>
            <person name="Devos D.P."/>
            <person name="Kaster A.-K."/>
            <person name="Ovreas L."/>
            <person name="Rohde M."/>
            <person name="Galperin M.Y."/>
            <person name="Jogler C."/>
        </authorList>
    </citation>
    <scope>NUCLEOTIDE SEQUENCE [LARGE SCALE GENOMIC DNA]</scope>
    <source>
        <strain evidence="2">Pan97</strain>
    </source>
</reference>
<dbReference type="RefSeq" id="WP_144975350.1">
    <property type="nucleotide sequence ID" value="NZ_CP036289.1"/>
</dbReference>
<name>A0A518CCD0_9BACT</name>
<proteinExistence type="predicted"/>
<dbReference type="OrthoDB" id="284616at2"/>
<sequence length="152" mass="16622">MKTFNDNAGRTWTVAINVECIKRVKTLLSVNLLDAIEGKLIEQLVSDPILLCDVIFAICKPEADTKEISDEEFGRAMAGDAIDNATTALLEELVDFFPSGKRQVLAKALAKLKTFQSKAVETASKRLDDPRLDQQLEALLSEGELPETSPGS</sequence>
<protein>
    <submittedName>
        <fullName evidence="1">Uncharacterized protein</fullName>
    </submittedName>
</protein>
<dbReference type="EMBL" id="CP036289">
    <property type="protein sequence ID" value="QDU76883.1"/>
    <property type="molecule type" value="Genomic_DNA"/>
</dbReference>
<evidence type="ECO:0000313" key="2">
    <source>
        <dbReference type="Proteomes" id="UP000318626"/>
    </source>
</evidence>
<accession>A0A518CCD0</accession>
<evidence type="ECO:0000313" key="1">
    <source>
        <dbReference type="EMBL" id="QDU76883.1"/>
    </source>
</evidence>
<dbReference type="AlphaFoldDB" id="A0A518CCD0"/>
<dbReference type="KEGG" id="bvo:Pan97_39400"/>
<keyword evidence="2" id="KW-1185">Reference proteome</keyword>
<dbReference type="Proteomes" id="UP000318626">
    <property type="component" value="Chromosome"/>
</dbReference>
<organism evidence="1 2">
    <name type="scientific">Bremerella volcania</name>
    <dbReference type="NCBI Taxonomy" id="2527984"/>
    <lineage>
        <taxon>Bacteria</taxon>
        <taxon>Pseudomonadati</taxon>
        <taxon>Planctomycetota</taxon>
        <taxon>Planctomycetia</taxon>
        <taxon>Pirellulales</taxon>
        <taxon>Pirellulaceae</taxon>
        <taxon>Bremerella</taxon>
    </lineage>
</organism>
<gene>
    <name evidence="1" type="ORF">Pan97_39400</name>
</gene>